<evidence type="ECO:0000256" key="2">
    <source>
        <dbReference type="ARBA" id="ARBA00006058"/>
    </source>
</evidence>
<dbReference type="Pfam" id="PF05478">
    <property type="entry name" value="Prominin"/>
    <property type="match status" value="1"/>
</dbReference>
<proteinExistence type="inferred from homology"/>
<dbReference type="GO" id="GO:0031528">
    <property type="term" value="C:microvillus membrane"/>
    <property type="evidence" value="ECO:0007669"/>
    <property type="project" value="UniProtKB-SubCell"/>
</dbReference>
<evidence type="ECO:0000256" key="6">
    <source>
        <dbReference type="ARBA" id="ARBA00023180"/>
    </source>
</evidence>
<evidence type="ECO:0000256" key="5">
    <source>
        <dbReference type="ARBA" id="ARBA00023136"/>
    </source>
</evidence>
<dbReference type="GeneID" id="122130850"/>
<keyword evidence="5 8" id="KW-0472">Membrane</keyword>
<sequence length="840" mass="94010">MVHLGGAVVLLLLSLISSTEPMEKCPENADLSFLENLTPAPGKSIDMSVGSLEPLYNFARLFIEAVQPNNFPLELAINASRNVPLNISLLVEYEAGYLVCLILAILYVLIMPVVGGVLAWNHLHLKKRSPNKTSTASSICPHMVIILETCLAVVVILLLTGVILAFTTNNKVRENMKPSLEQLSTDIKKVDDILKLIPKNTRAVINGFSIPKREITKELNETGNVIGETLISSFDRSVREALSALALSVQDASGALTNLEKMEMKRKDLQARHRVIQLRLQAIQSELQRIQTGCPDCNVSDASNLETVADFHQIPSVQPQLDQLNGFSSILATNIVREGNLSFYSIPQICSNQLEPTITELVLDLEDSEEYLRNSSGRIPTLRSLSNSVSSLRLAVQQYRRDVDYYDYVRWAVAVVFCMLILVIVILMVVALCLGLPIEYFPSLYSSLTKDRFKHTAVYLLRSAVVMTFFFSWLFLILVFITLLIGGNAHTLGCRSWKSGALFELLDQWEDLFLVGPGYNTTYGINSTHTTNFSQELNSTQNIKVKFQAAEVYHGCMRGESLFYSMHMHEVLNMDAFLNASKYLGVFNQSFQTLSVNLDGVTLLQPDGRQALLKFKSSTLNLIKYTALLDLLSQPVVGTDLTAFAEGLDKAAQLQGNETVKEDLKKVANMTRNLTQLVELQELDAREMSTSVRSMREISQKYQGNADRALNSITETEEAIHLQTPYIVRNVSQCVLKKGERYISEYLDWVRNAVINMVLDCKWLPVSVDNIYTAACLNIIDPWNAFWLCLGWCWALLIPGVILSIHTARHWWQAVPKSLSVTLKDLDSSPGMTKSYKSLK</sequence>
<comment type="subcellular location">
    <subcellularLocation>
        <location evidence="1">Cell projection</location>
        <location evidence="1">Microvillus membrane</location>
        <topology evidence="1">Multi-pass membrane protein</topology>
    </subcellularLocation>
</comment>
<evidence type="ECO:0000256" key="3">
    <source>
        <dbReference type="ARBA" id="ARBA00022692"/>
    </source>
</evidence>
<feature type="chain" id="PRO_5035421503" evidence="9">
    <location>
        <begin position="19"/>
        <end position="840"/>
    </location>
</feature>
<comment type="similarity">
    <text evidence="2">Belongs to the prominin family.</text>
</comment>
<dbReference type="PANTHER" id="PTHR22730">
    <property type="entry name" value="PROMININ PROM PROTEIN"/>
    <property type="match status" value="1"/>
</dbReference>
<organism evidence="10 11">
    <name type="scientific">Clupea harengus</name>
    <name type="common">Atlantic herring</name>
    <dbReference type="NCBI Taxonomy" id="7950"/>
    <lineage>
        <taxon>Eukaryota</taxon>
        <taxon>Metazoa</taxon>
        <taxon>Chordata</taxon>
        <taxon>Craniata</taxon>
        <taxon>Vertebrata</taxon>
        <taxon>Euteleostomi</taxon>
        <taxon>Actinopterygii</taxon>
        <taxon>Neopterygii</taxon>
        <taxon>Teleostei</taxon>
        <taxon>Clupei</taxon>
        <taxon>Clupeiformes</taxon>
        <taxon>Clupeoidei</taxon>
        <taxon>Clupeidae</taxon>
        <taxon>Clupea</taxon>
    </lineage>
</organism>
<dbReference type="AlphaFoldDB" id="A0A8M1KC15"/>
<feature type="transmembrane region" description="Helical" evidence="8">
    <location>
        <begin position="144"/>
        <end position="166"/>
    </location>
</feature>
<keyword evidence="9" id="KW-0732">Signal</keyword>
<evidence type="ECO:0000256" key="4">
    <source>
        <dbReference type="ARBA" id="ARBA00022989"/>
    </source>
</evidence>
<keyword evidence="6" id="KW-0325">Glycoprotein</keyword>
<keyword evidence="4 8" id="KW-1133">Transmembrane helix</keyword>
<dbReference type="RefSeq" id="XP_042561596.1">
    <property type="nucleotide sequence ID" value="XM_042705662.1"/>
</dbReference>
<dbReference type="GO" id="GO:0071914">
    <property type="term" value="C:prominosome"/>
    <property type="evidence" value="ECO:0007669"/>
    <property type="project" value="TreeGrafter"/>
</dbReference>
<gene>
    <name evidence="11" type="primary">LOC122130850</name>
</gene>
<evidence type="ECO:0000256" key="7">
    <source>
        <dbReference type="SAM" id="Coils"/>
    </source>
</evidence>
<feature type="transmembrane region" description="Helical" evidence="8">
    <location>
        <begin position="785"/>
        <end position="805"/>
    </location>
</feature>
<dbReference type="GO" id="GO:0009986">
    <property type="term" value="C:cell surface"/>
    <property type="evidence" value="ECO:0007669"/>
    <property type="project" value="TreeGrafter"/>
</dbReference>
<dbReference type="OrthoDB" id="6229420at2759"/>
<feature type="transmembrane region" description="Helical" evidence="8">
    <location>
        <begin position="459"/>
        <end position="485"/>
    </location>
</feature>
<reference evidence="11" key="1">
    <citation type="submission" date="2025-08" db="UniProtKB">
        <authorList>
            <consortium name="RefSeq"/>
        </authorList>
    </citation>
    <scope>IDENTIFICATION</scope>
</reference>
<dbReference type="GO" id="GO:0016324">
    <property type="term" value="C:apical plasma membrane"/>
    <property type="evidence" value="ECO:0007669"/>
    <property type="project" value="TreeGrafter"/>
</dbReference>
<feature type="coiled-coil region" evidence="7">
    <location>
        <begin position="252"/>
        <end position="286"/>
    </location>
</feature>
<dbReference type="GO" id="GO:0005929">
    <property type="term" value="C:cilium"/>
    <property type="evidence" value="ECO:0007669"/>
    <property type="project" value="TreeGrafter"/>
</dbReference>
<protein>
    <submittedName>
        <fullName evidence="11">Prominin-2-like</fullName>
    </submittedName>
</protein>
<keyword evidence="3 8" id="KW-0812">Transmembrane</keyword>
<keyword evidence="10" id="KW-1185">Reference proteome</keyword>
<dbReference type="KEGG" id="char:122130850"/>
<evidence type="ECO:0000256" key="9">
    <source>
        <dbReference type="SAM" id="SignalP"/>
    </source>
</evidence>
<dbReference type="Proteomes" id="UP000515152">
    <property type="component" value="Unplaced"/>
</dbReference>
<evidence type="ECO:0000256" key="1">
    <source>
        <dbReference type="ARBA" id="ARBA00004475"/>
    </source>
</evidence>
<keyword evidence="7" id="KW-0175">Coiled coil</keyword>
<accession>A0A8M1KC15</accession>
<feature type="transmembrane region" description="Helical" evidence="8">
    <location>
        <begin position="95"/>
        <end position="123"/>
    </location>
</feature>
<feature type="signal peptide" evidence="9">
    <location>
        <begin position="1"/>
        <end position="18"/>
    </location>
</feature>
<evidence type="ECO:0000313" key="11">
    <source>
        <dbReference type="RefSeq" id="XP_042561596.1"/>
    </source>
</evidence>
<dbReference type="PANTHER" id="PTHR22730:SF6">
    <property type="entry name" value="PROMININ-2"/>
    <property type="match status" value="1"/>
</dbReference>
<dbReference type="GO" id="GO:0015485">
    <property type="term" value="F:cholesterol binding"/>
    <property type="evidence" value="ECO:0007669"/>
    <property type="project" value="TreeGrafter"/>
</dbReference>
<evidence type="ECO:0000256" key="8">
    <source>
        <dbReference type="SAM" id="Phobius"/>
    </source>
</evidence>
<evidence type="ECO:0000313" key="10">
    <source>
        <dbReference type="Proteomes" id="UP000515152"/>
    </source>
</evidence>
<name>A0A8M1KC15_CLUHA</name>
<feature type="transmembrane region" description="Helical" evidence="8">
    <location>
        <begin position="411"/>
        <end position="438"/>
    </location>
</feature>
<dbReference type="InterPro" id="IPR008795">
    <property type="entry name" value="Prominin"/>
</dbReference>